<evidence type="ECO:0000313" key="7">
    <source>
        <dbReference type="EMBL" id="ABG59702.1"/>
    </source>
</evidence>
<dbReference type="Proteomes" id="UP000001822">
    <property type="component" value="Chromosome"/>
</dbReference>
<keyword evidence="8" id="KW-1185">Reference proteome</keyword>
<organism evidence="7 8">
    <name type="scientific">Cytophaga hutchinsonii (strain ATCC 33406 / DSM 1761 / CIP 103989 / NBRC 15051 / NCIMB 9469 / D465)</name>
    <dbReference type="NCBI Taxonomy" id="269798"/>
    <lineage>
        <taxon>Bacteria</taxon>
        <taxon>Pseudomonadati</taxon>
        <taxon>Bacteroidota</taxon>
        <taxon>Cytophagia</taxon>
        <taxon>Cytophagales</taxon>
        <taxon>Cytophagaceae</taxon>
        <taxon>Cytophaga</taxon>
    </lineage>
</organism>
<keyword evidence="4" id="KW-0805">Transcription regulation</keyword>
<evidence type="ECO:0000256" key="2">
    <source>
        <dbReference type="ARBA" id="ARBA00022814"/>
    </source>
</evidence>
<protein>
    <submittedName>
        <fullName evidence="7">Antitermination factor</fullName>
    </submittedName>
</protein>
<dbReference type="GO" id="GO:0031564">
    <property type="term" value="P:transcription antitermination"/>
    <property type="evidence" value="ECO:0007669"/>
    <property type="project" value="UniProtKB-KW"/>
</dbReference>
<proteinExistence type="inferred from homology"/>
<dbReference type="AlphaFoldDB" id="A0A6N4STJ2"/>
<name>A0A6N4STJ2_CYTH3</name>
<dbReference type="InterPro" id="IPR035926">
    <property type="entry name" value="NusB-like_sf"/>
</dbReference>
<evidence type="ECO:0000256" key="5">
    <source>
        <dbReference type="ARBA" id="ARBA00023163"/>
    </source>
</evidence>
<dbReference type="GO" id="GO:0003723">
    <property type="term" value="F:RNA binding"/>
    <property type="evidence" value="ECO:0007669"/>
    <property type="project" value="UniProtKB-KW"/>
</dbReference>
<dbReference type="RefSeq" id="WP_011585816.1">
    <property type="nucleotide sequence ID" value="NC_008255.1"/>
</dbReference>
<keyword evidence="3" id="KW-0694">RNA-binding</keyword>
<dbReference type="PANTHER" id="PTHR11078">
    <property type="entry name" value="N UTILIZATION SUBSTANCE PROTEIN B-RELATED"/>
    <property type="match status" value="1"/>
</dbReference>
<dbReference type="SUPFAM" id="SSF48013">
    <property type="entry name" value="NusB-like"/>
    <property type="match status" value="1"/>
</dbReference>
<dbReference type="NCBIfam" id="TIGR01951">
    <property type="entry name" value="nusB"/>
    <property type="match status" value="1"/>
</dbReference>
<evidence type="ECO:0000256" key="3">
    <source>
        <dbReference type="ARBA" id="ARBA00022884"/>
    </source>
</evidence>
<dbReference type="GO" id="GO:0005829">
    <property type="term" value="C:cytosol"/>
    <property type="evidence" value="ECO:0007669"/>
    <property type="project" value="TreeGrafter"/>
</dbReference>
<evidence type="ECO:0000313" key="8">
    <source>
        <dbReference type="Proteomes" id="UP000001822"/>
    </source>
</evidence>
<dbReference type="KEGG" id="chu:CHU_2447"/>
<evidence type="ECO:0000256" key="1">
    <source>
        <dbReference type="ARBA" id="ARBA00005952"/>
    </source>
</evidence>
<reference evidence="7 8" key="1">
    <citation type="journal article" date="2007" name="Appl. Environ. Microbiol.">
        <title>Genome sequence of the cellulolytic gliding bacterium Cytophaga hutchinsonii.</title>
        <authorList>
            <person name="Xie G."/>
            <person name="Bruce D.C."/>
            <person name="Challacombe J.F."/>
            <person name="Chertkov O."/>
            <person name="Detter J.C."/>
            <person name="Gilna P."/>
            <person name="Han C.S."/>
            <person name="Lucas S."/>
            <person name="Misra M."/>
            <person name="Myers G.L."/>
            <person name="Richardson P."/>
            <person name="Tapia R."/>
            <person name="Thayer N."/>
            <person name="Thompson L.S."/>
            <person name="Brettin T.S."/>
            <person name="Henrissat B."/>
            <person name="Wilson D.B."/>
            <person name="McBride M.J."/>
        </authorList>
    </citation>
    <scope>NUCLEOTIDE SEQUENCE [LARGE SCALE GENOMIC DNA]</scope>
    <source>
        <strain evidence="8">ATCC 33406 / DSM 1761 / CIP 103989 / NBRC 15051 / NCIMB 9469 / D465</strain>
    </source>
</reference>
<comment type="similarity">
    <text evidence="1">Belongs to the NusB family.</text>
</comment>
<dbReference type="GO" id="GO:0006353">
    <property type="term" value="P:DNA-templated transcription termination"/>
    <property type="evidence" value="ECO:0007669"/>
    <property type="project" value="InterPro"/>
</dbReference>
<dbReference type="Pfam" id="PF01029">
    <property type="entry name" value="NusB"/>
    <property type="match status" value="1"/>
</dbReference>
<sequence length="389" mass="45251">MLNRRILRIKVMQSLYALYQTKVSNYHLGMDEITELFAPDLMSPDVQDVPALELKKKTAHASYEAFFEKHDTGYTEAAPDIRKAVTEAINQYHNAHTRDVNHFKNMLLEDVARVEMMYKLVLFSATRLMAIAEADAKEGIHTVVKSEVPEYFYKLKNNPVLLAIEKNKSLRLFVEKNKLNPPVDLLKTVYKKKIKQDPLYIEYQKFPESTFEKDKEIVQHLVKTYLFKNEQLDAYWEDLDYNWSENDEAIRSLTLKAVKGIVETTDEMYELPSLSPNWEDDQEFMLELYKESTAFDDAAEKLITDKVQNWDIERLAFTDRIILKMALTEMVKFPNIPVKVTINEYIELSKSYSTPKSKQFVNGLLDTISIDLQKSGLIQKSGRGLMDNK</sequence>
<dbReference type="InterPro" id="IPR006027">
    <property type="entry name" value="NusB_RsmB_TIM44"/>
</dbReference>
<dbReference type="Gene3D" id="1.10.940.10">
    <property type="entry name" value="NusB-like"/>
    <property type="match status" value="1"/>
</dbReference>
<evidence type="ECO:0000259" key="6">
    <source>
        <dbReference type="Pfam" id="PF01029"/>
    </source>
</evidence>
<accession>A0A6N4STJ2</accession>
<gene>
    <name evidence="7" type="primary">nusB</name>
    <name evidence="7" type="ordered locus">CHU_2447</name>
</gene>
<keyword evidence="2" id="KW-0889">Transcription antitermination</keyword>
<dbReference type="PANTHER" id="PTHR11078:SF3">
    <property type="entry name" value="ANTITERMINATION NUSB DOMAIN-CONTAINING PROTEIN"/>
    <property type="match status" value="1"/>
</dbReference>
<feature type="domain" description="NusB/RsmB/TIM44" evidence="6">
    <location>
        <begin position="277"/>
        <end position="368"/>
    </location>
</feature>
<keyword evidence="5" id="KW-0804">Transcription</keyword>
<dbReference type="EMBL" id="CP000383">
    <property type="protein sequence ID" value="ABG59702.1"/>
    <property type="molecule type" value="Genomic_DNA"/>
</dbReference>
<dbReference type="InterPro" id="IPR011605">
    <property type="entry name" value="NusB_fam"/>
</dbReference>
<evidence type="ECO:0000256" key="4">
    <source>
        <dbReference type="ARBA" id="ARBA00023015"/>
    </source>
</evidence>